<name>A0A1I6UKD1_9BACI</name>
<gene>
    <name evidence="2" type="ORF">HMI01_27000</name>
    <name evidence="3" type="ORF">SAMN05421668_12812</name>
</gene>
<keyword evidence="1" id="KW-0732">Signal</keyword>
<dbReference type="InterPro" id="IPR050490">
    <property type="entry name" value="Bact_solute-bd_prot1"/>
</dbReference>
<dbReference type="Pfam" id="PF01547">
    <property type="entry name" value="SBP_bac_1"/>
    <property type="match status" value="1"/>
</dbReference>
<proteinExistence type="predicted"/>
<reference evidence="3 4" key="1">
    <citation type="submission" date="2016-10" db="EMBL/GenBank/DDBJ databases">
        <authorList>
            <person name="de Groot N.N."/>
        </authorList>
    </citation>
    <scope>NUCLEOTIDE SEQUENCE [LARGE SCALE GENOMIC DNA]</scope>
    <source>
        <strain evidence="3 4">DSM 17074</strain>
    </source>
</reference>
<dbReference type="PROSITE" id="PS51257">
    <property type="entry name" value="PROKAR_LIPOPROTEIN"/>
    <property type="match status" value="1"/>
</dbReference>
<dbReference type="SUPFAM" id="SSF53850">
    <property type="entry name" value="Periplasmic binding protein-like II"/>
    <property type="match status" value="1"/>
</dbReference>
<dbReference type="AlphaFoldDB" id="A0A1I6UKD1"/>
<evidence type="ECO:0000313" key="5">
    <source>
        <dbReference type="Proteomes" id="UP000321773"/>
    </source>
</evidence>
<accession>A0A1I6UKD1</accession>
<keyword evidence="5" id="KW-1185">Reference proteome</keyword>
<dbReference type="EMBL" id="FPAI01000028">
    <property type="protein sequence ID" value="SFT01919.1"/>
    <property type="molecule type" value="Genomic_DNA"/>
</dbReference>
<dbReference type="Proteomes" id="UP000321773">
    <property type="component" value="Unassembled WGS sequence"/>
</dbReference>
<evidence type="ECO:0000313" key="4">
    <source>
        <dbReference type="Proteomes" id="UP000199139"/>
    </source>
</evidence>
<dbReference type="OrthoDB" id="9787283at2"/>
<dbReference type="Gene3D" id="3.40.190.10">
    <property type="entry name" value="Periplasmic binding protein-like II"/>
    <property type="match status" value="2"/>
</dbReference>
<feature type="chain" id="PRO_5039449349" evidence="1">
    <location>
        <begin position="19"/>
        <end position="531"/>
    </location>
</feature>
<dbReference type="RefSeq" id="WP_062320838.1">
    <property type="nucleotide sequence ID" value="NZ_BJWJ01000046.1"/>
</dbReference>
<organism evidence="3 4">
    <name type="scientific">Halolactibacillus miurensis</name>
    <dbReference type="NCBI Taxonomy" id="306541"/>
    <lineage>
        <taxon>Bacteria</taxon>
        <taxon>Bacillati</taxon>
        <taxon>Bacillota</taxon>
        <taxon>Bacilli</taxon>
        <taxon>Bacillales</taxon>
        <taxon>Bacillaceae</taxon>
        <taxon>Halolactibacillus</taxon>
    </lineage>
</organism>
<evidence type="ECO:0000313" key="3">
    <source>
        <dbReference type="EMBL" id="SFT01919.1"/>
    </source>
</evidence>
<protein>
    <submittedName>
        <fullName evidence="2">ABC transporter substrate-binding protein</fullName>
    </submittedName>
    <submittedName>
        <fullName evidence="3">Putative aldouronate transport system substrate-binding protein</fullName>
    </submittedName>
</protein>
<dbReference type="PANTHER" id="PTHR43649:SF12">
    <property type="entry name" value="DIACETYLCHITOBIOSE BINDING PROTEIN DASA"/>
    <property type="match status" value="1"/>
</dbReference>
<reference evidence="2 5" key="2">
    <citation type="submission" date="2019-07" db="EMBL/GenBank/DDBJ databases">
        <title>Whole genome shotgun sequence of Halolactibacillus miurensis NBRC 100873.</title>
        <authorList>
            <person name="Hosoyama A."/>
            <person name="Uohara A."/>
            <person name="Ohji S."/>
            <person name="Ichikawa N."/>
        </authorList>
    </citation>
    <scope>NUCLEOTIDE SEQUENCE [LARGE SCALE GENOMIC DNA]</scope>
    <source>
        <strain evidence="2 5">NBRC 100873</strain>
    </source>
</reference>
<feature type="signal peptide" evidence="1">
    <location>
        <begin position="1"/>
        <end position="18"/>
    </location>
</feature>
<dbReference type="InterPro" id="IPR006059">
    <property type="entry name" value="SBP"/>
</dbReference>
<evidence type="ECO:0000313" key="2">
    <source>
        <dbReference type="EMBL" id="GEM05712.1"/>
    </source>
</evidence>
<dbReference type="Proteomes" id="UP000199139">
    <property type="component" value="Unassembled WGS sequence"/>
</dbReference>
<dbReference type="STRING" id="306541.SAMN05421668_12812"/>
<sequence>MKKVMGLLLVMLSLVLTACGGGNEQAHSDDYELENIEFPLEEEDVTLKFMTSSSTLAPEDPNDKLIFQRLEEETGVHVDWLNFTGDTFGERRNLALATGDMPDAIMNAAFSDYELLNYANDGAIIPLNDLIDQYMPNLQAVLEKAPEYEAMMTAPDGNIYSFPWIEELGEGKGSIHSVDNFPWINVQWIEELGLDMPQTTEELKEVLIAFRDNDPAGDGQTIPMSFIINDGGQDPGFLFASFGLGDNWDHTVVTDDGEVLLTSMQDGYKDAINFMNELYEEQLIDIEAFEHDWPTYVAKGQEGRYGMYFTWDKGNITGMGDNYDLMNPLAGPDGTVNVARTNGMGFDRSRMVITSANENLELTAKWIDQLYAPKQSVQNNWGTYGDDELQNIFEYDEAADMLRHLPLDGAAPVELREKTSIGGPLAILDSYYGKDTTMPDDAAWRLDLMNDVMVPHMSAENIYPKVFFDEDELDRISTIEADLIPYIHRIKAEWITNGKADEEWDAYLAELERLNVQEWLEIKQEGYDRSQ</sequence>
<dbReference type="EMBL" id="BJWJ01000046">
    <property type="protein sequence ID" value="GEM05712.1"/>
    <property type="molecule type" value="Genomic_DNA"/>
</dbReference>
<dbReference type="PANTHER" id="PTHR43649">
    <property type="entry name" value="ARABINOSE-BINDING PROTEIN-RELATED"/>
    <property type="match status" value="1"/>
</dbReference>
<evidence type="ECO:0000256" key="1">
    <source>
        <dbReference type="SAM" id="SignalP"/>
    </source>
</evidence>